<name>A0AAE0YRU0_9GAST</name>
<dbReference type="AlphaFoldDB" id="A0AAE0YRU0"/>
<evidence type="ECO:0000313" key="2">
    <source>
        <dbReference type="Proteomes" id="UP001283361"/>
    </source>
</evidence>
<comment type="caution">
    <text evidence="1">The sequence shown here is derived from an EMBL/GenBank/DDBJ whole genome shotgun (WGS) entry which is preliminary data.</text>
</comment>
<dbReference type="Proteomes" id="UP001283361">
    <property type="component" value="Unassembled WGS sequence"/>
</dbReference>
<keyword evidence="2" id="KW-1185">Reference proteome</keyword>
<proteinExistence type="predicted"/>
<sequence>MAYEDPILAPLIIARGDVDFPHTQPQSSRASTGELELIWALPRHDNSTSDQFCPVPSLGNFAPGKYQELRTHPV</sequence>
<accession>A0AAE0YRU0</accession>
<reference evidence="1" key="1">
    <citation type="journal article" date="2023" name="G3 (Bethesda)">
        <title>A reference genome for the long-term kleptoplast-retaining sea slug Elysia crispata morphotype clarki.</title>
        <authorList>
            <person name="Eastman K.E."/>
            <person name="Pendleton A.L."/>
            <person name="Shaikh M.A."/>
            <person name="Suttiyut T."/>
            <person name="Ogas R."/>
            <person name="Tomko P."/>
            <person name="Gavelis G."/>
            <person name="Widhalm J.R."/>
            <person name="Wisecaver J.H."/>
        </authorList>
    </citation>
    <scope>NUCLEOTIDE SEQUENCE</scope>
    <source>
        <strain evidence="1">ECLA1</strain>
    </source>
</reference>
<protein>
    <submittedName>
        <fullName evidence="1">Uncharacterized protein</fullName>
    </submittedName>
</protein>
<evidence type="ECO:0000313" key="1">
    <source>
        <dbReference type="EMBL" id="KAK3756109.1"/>
    </source>
</evidence>
<dbReference type="EMBL" id="JAWDGP010005555">
    <property type="protein sequence ID" value="KAK3756109.1"/>
    <property type="molecule type" value="Genomic_DNA"/>
</dbReference>
<gene>
    <name evidence="1" type="ORF">RRG08_032994</name>
</gene>
<organism evidence="1 2">
    <name type="scientific">Elysia crispata</name>
    <name type="common">lettuce slug</name>
    <dbReference type="NCBI Taxonomy" id="231223"/>
    <lineage>
        <taxon>Eukaryota</taxon>
        <taxon>Metazoa</taxon>
        <taxon>Spiralia</taxon>
        <taxon>Lophotrochozoa</taxon>
        <taxon>Mollusca</taxon>
        <taxon>Gastropoda</taxon>
        <taxon>Heterobranchia</taxon>
        <taxon>Euthyneura</taxon>
        <taxon>Panpulmonata</taxon>
        <taxon>Sacoglossa</taxon>
        <taxon>Placobranchoidea</taxon>
        <taxon>Plakobranchidae</taxon>
        <taxon>Elysia</taxon>
    </lineage>
</organism>